<organism evidence="2 3">
    <name type="scientific">Halalkalibacillus sediminis</name>
    <dbReference type="NCBI Taxonomy" id="2018042"/>
    <lineage>
        <taxon>Bacteria</taxon>
        <taxon>Bacillati</taxon>
        <taxon>Bacillota</taxon>
        <taxon>Bacilli</taxon>
        <taxon>Bacillales</taxon>
        <taxon>Bacillaceae</taxon>
        <taxon>Halalkalibacillus</taxon>
    </lineage>
</organism>
<dbReference type="Proteomes" id="UP000243524">
    <property type="component" value="Unassembled WGS sequence"/>
</dbReference>
<proteinExistence type="inferred from homology"/>
<dbReference type="AlphaFoldDB" id="A0A2I0QWT4"/>
<dbReference type="EMBL" id="PJNH01000001">
    <property type="protein sequence ID" value="PKR78807.1"/>
    <property type="molecule type" value="Genomic_DNA"/>
</dbReference>
<accession>A0A2I0QWT4</accession>
<comment type="caution">
    <text evidence="2">The sequence shown here is derived from an EMBL/GenBank/DDBJ whole genome shotgun (WGS) entry which is preliminary data.</text>
</comment>
<dbReference type="GO" id="GO:0022857">
    <property type="term" value="F:transmembrane transporter activity"/>
    <property type="evidence" value="ECO:0007669"/>
    <property type="project" value="UniProtKB-UniRule"/>
</dbReference>
<evidence type="ECO:0000313" key="2">
    <source>
        <dbReference type="EMBL" id="PKR78807.1"/>
    </source>
</evidence>
<evidence type="ECO:0000313" key="3">
    <source>
        <dbReference type="Proteomes" id="UP000243524"/>
    </source>
</evidence>
<comment type="function">
    <text evidence="1">Involved in the import of queuosine (Q) precursors, required for Q precursor salvage.</text>
</comment>
<keyword evidence="1" id="KW-1003">Cell membrane</keyword>
<feature type="transmembrane region" description="Helical" evidence="1">
    <location>
        <begin position="30"/>
        <end position="46"/>
    </location>
</feature>
<keyword evidence="1" id="KW-0472">Membrane</keyword>
<comment type="subcellular location">
    <subcellularLocation>
        <location evidence="1">Cell membrane</location>
        <topology evidence="1">Multi-pass membrane protein</topology>
    </subcellularLocation>
</comment>
<feature type="transmembrane region" description="Helical" evidence="1">
    <location>
        <begin position="85"/>
        <end position="104"/>
    </location>
</feature>
<dbReference type="Pfam" id="PF02592">
    <property type="entry name" value="Vut_1"/>
    <property type="match status" value="1"/>
</dbReference>
<keyword evidence="1" id="KW-0813">Transport</keyword>
<protein>
    <recommendedName>
        <fullName evidence="1">Probable queuosine precursor transporter</fullName>
        <shortName evidence="1">Q precursor transporter</shortName>
    </recommendedName>
</protein>
<feature type="transmembrane region" description="Helical" evidence="1">
    <location>
        <begin position="169"/>
        <end position="188"/>
    </location>
</feature>
<dbReference type="RefSeq" id="WP_101330551.1">
    <property type="nucleotide sequence ID" value="NZ_PJNH01000001.1"/>
</dbReference>
<keyword evidence="3" id="KW-1185">Reference proteome</keyword>
<name>A0A2I0QWT4_9BACI</name>
<dbReference type="PANTHER" id="PTHR34300:SF2">
    <property type="entry name" value="QUEUOSINE PRECURSOR TRANSPORTER-RELATED"/>
    <property type="match status" value="1"/>
</dbReference>
<sequence>MNNEILWVLFAIVNFLMLLGIYRLFGKSGLLVWIGMSTVVANIQVLKMVELFGVTATLGNILYGTIFLATDIINEKYGKKEARKAVWVGFYTLLSMTIIMQIALRFQPAESDMVNESLKTLFDLVPQVAIGSLLAYIVSQNADVWIFSKLKQKFSSDKYLWLRNNGSSMLSQLLDTSIFCVIAFWGLLLNDIEIWLQIFISTYLIKFIVSAFDTPFMYIAKRMKN</sequence>
<feature type="transmembrane region" description="Helical" evidence="1">
    <location>
        <begin position="52"/>
        <end position="73"/>
    </location>
</feature>
<dbReference type="HAMAP" id="MF_02088">
    <property type="entry name" value="Q_prec_transport"/>
    <property type="match status" value="1"/>
</dbReference>
<keyword evidence="1" id="KW-0812">Transmembrane</keyword>
<feature type="transmembrane region" description="Helical" evidence="1">
    <location>
        <begin position="6"/>
        <end position="25"/>
    </location>
</feature>
<dbReference type="GO" id="GO:0005886">
    <property type="term" value="C:plasma membrane"/>
    <property type="evidence" value="ECO:0007669"/>
    <property type="project" value="UniProtKB-SubCell"/>
</dbReference>
<evidence type="ECO:0000256" key="1">
    <source>
        <dbReference type="HAMAP-Rule" id="MF_02088"/>
    </source>
</evidence>
<gene>
    <name evidence="2" type="ORF">CEY16_03370</name>
</gene>
<dbReference type="InterPro" id="IPR003744">
    <property type="entry name" value="YhhQ"/>
</dbReference>
<dbReference type="PANTHER" id="PTHR34300">
    <property type="entry name" value="QUEUOSINE PRECURSOR TRANSPORTER-RELATED"/>
    <property type="match status" value="1"/>
</dbReference>
<reference evidence="2 3" key="1">
    <citation type="submission" date="2017-06" db="EMBL/GenBank/DDBJ databases">
        <title>the draft geome sequence of Illustriluteabacillus marina B3227.</title>
        <authorList>
            <person name="He R.-H."/>
            <person name="Du Z.-J."/>
        </authorList>
    </citation>
    <scope>NUCLEOTIDE SEQUENCE [LARGE SCALE GENOMIC DNA]</scope>
    <source>
        <strain evidence="2 3">B3227</strain>
    </source>
</reference>
<feature type="transmembrane region" description="Helical" evidence="1">
    <location>
        <begin position="124"/>
        <end position="148"/>
    </location>
</feature>
<dbReference type="NCBIfam" id="TIGR00697">
    <property type="entry name" value="queuosine precursor transporter"/>
    <property type="match status" value="1"/>
</dbReference>
<comment type="similarity">
    <text evidence="1">Belongs to the vitamin uptake transporter (VUT/ECF) (TC 2.A.88) family. Q precursor transporter subfamily.</text>
</comment>
<keyword evidence="1" id="KW-1133">Transmembrane helix</keyword>
<dbReference type="OrthoDB" id="9805479at2"/>
<feature type="transmembrane region" description="Helical" evidence="1">
    <location>
        <begin position="194"/>
        <end position="220"/>
    </location>
</feature>